<keyword evidence="1" id="KW-0805">Transcription regulation</keyword>
<evidence type="ECO:0000256" key="2">
    <source>
        <dbReference type="ARBA" id="ARBA00023163"/>
    </source>
</evidence>
<dbReference type="GO" id="GO:0008270">
    <property type="term" value="F:zinc ion binding"/>
    <property type="evidence" value="ECO:0007669"/>
    <property type="project" value="InterPro"/>
</dbReference>
<evidence type="ECO:0000313" key="7">
    <source>
        <dbReference type="Proteomes" id="UP000030752"/>
    </source>
</evidence>
<dbReference type="GO" id="GO:0003677">
    <property type="term" value="F:DNA binding"/>
    <property type="evidence" value="ECO:0007669"/>
    <property type="project" value="InterPro"/>
</dbReference>
<dbReference type="Proteomes" id="UP000030752">
    <property type="component" value="Unassembled WGS sequence"/>
</dbReference>
<dbReference type="InterPro" id="IPR051127">
    <property type="entry name" value="Fungal_SecMet_Regulators"/>
</dbReference>
<dbReference type="PANTHER" id="PTHR47424:SF6">
    <property type="entry name" value="PROLINE UTILIZATION TRANS-ACTIVATOR"/>
    <property type="match status" value="1"/>
</dbReference>
<dbReference type="InParanoid" id="W2RP08"/>
<feature type="domain" description="Xylanolytic transcriptional activator regulatory" evidence="5">
    <location>
        <begin position="232"/>
        <end position="298"/>
    </location>
</feature>
<feature type="compositionally biased region" description="Basic and acidic residues" evidence="4">
    <location>
        <begin position="9"/>
        <end position="26"/>
    </location>
</feature>
<protein>
    <recommendedName>
        <fullName evidence="5">Xylanolytic transcriptional activator regulatory domain-containing protein</fullName>
    </recommendedName>
</protein>
<keyword evidence="2" id="KW-0804">Transcription</keyword>
<keyword evidence="7" id="KW-1185">Reference proteome</keyword>
<evidence type="ECO:0000256" key="1">
    <source>
        <dbReference type="ARBA" id="ARBA00023015"/>
    </source>
</evidence>
<dbReference type="RefSeq" id="XP_008720986.1">
    <property type="nucleotide sequence ID" value="XM_008722764.1"/>
</dbReference>
<name>W2RP08_CYPE1</name>
<dbReference type="Pfam" id="PF04082">
    <property type="entry name" value="Fungal_trans"/>
    <property type="match status" value="1"/>
</dbReference>
<evidence type="ECO:0000259" key="5">
    <source>
        <dbReference type="SMART" id="SM00906"/>
    </source>
</evidence>
<proteinExistence type="predicted"/>
<dbReference type="SMART" id="SM00906">
    <property type="entry name" value="Fungal_trans"/>
    <property type="match status" value="1"/>
</dbReference>
<dbReference type="EMBL" id="KB822724">
    <property type="protein sequence ID" value="ETN37454.1"/>
    <property type="molecule type" value="Genomic_DNA"/>
</dbReference>
<dbReference type="OrthoDB" id="3266505at2759"/>
<evidence type="ECO:0000256" key="4">
    <source>
        <dbReference type="SAM" id="MobiDB-lite"/>
    </source>
</evidence>
<dbReference type="HOGENOM" id="CLU_009888_1_0_1"/>
<organism evidence="6 7">
    <name type="scientific">Cyphellophora europaea (strain CBS 101466)</name>
    <name type="common">Phialophora europaea</name>
    <dbReference type="NCBI Taxonomy" id="1220924"/>
    <lineage>
        <taxon>Eukaryota</taxon>
        <taxon>Fungi</taxon>
        <taxon>Dikarya</taxon>
        <taxon>Ascomycota</taxon>
        <taxon>Pezizomycotina</taxon>
        <taxon>Eurotiomycetes</taxon>
        <taxon>Chaetothyriomycetidae</taxon>
        <taxon>Chaetothyriales</taxon>
        <taxon>Cyphellophoraceae</taxon>
        <taxon>Cyphellophora</taxon>
    </lineage>
</organism>
<evidence type="ECO:0000313" key="6">
    <source>
        <dbReference type="EMBL" id="ETN37454.1"/>
    </source>
</evidence>
<dbReference type="GO" id="GO:0006351">
    <property type="term" value="P:DNA-templated transcription"/>
    <property type="evidence" value="ECO:0007669"/>
    <property type="project" value="InterPro"/>
</dbReference>
<sequence length="586" mass="65409">MSTGSTSHLDPEKSRGHVPVRLEEPDAPREGRILLDAYGQSRYLGESSGATFLNHIREYMATVFPIAFNTAWPITQATDTKFISALGHYQTHDSRPLLVSSPDHLMPSIEQAKRMLSELSHWTRNGSHTAISGGIFYWANTESLLAEYELHLADPRSSELSRNLALINAAFAVACQFNPDCAPEWDAGDGQTFFARARALVGNPLDIASLSDAPVLTLLGFYLVNSYRRDAAYMYISVALHILIVHGVHRAWSIDEDGKRKFWDVYNLDRWLSCTMGRPVMVVEESIQLDVPRPAPGLPQPDGLRAHVELSKITHYIAANVYGVSKHIAEPHSTALCIHRALSMLKSWEYDLPDSLRYVERSNDQDHAAYDLQMAANHLKILAVRAWLFDSVKRATANLCLRGRRDDTESAHHNEIDLAVAAARQTIVILRHLVEIRKPNNLVHTSIHHIFNAALTLELYQILCVSDHTPDRESIHYIISLLEIQNGSNKPFAKDCAGVLSDLASMMVKLRSSGGQLQHLARYKAAHEEESLPVGGASHWHGPSTWAHNSVELLPSRLPGTSETSPTAMINSEDRQNAYDEIVSWL</sequence>
<gene>
    <name evidence="6" type="ORF">HMPREF1541_08445</name>
</gene>
<dbReference type="AlphaFoldDB" id="W2RP08"/>
<dbReference type="CDD" id="cd12148">
    <property type="entry name" value="fungal_TF_MHR"/>
    <property type="match status" value="1"/>
</dbReference>
<dbReference type="InterPro" id="IPR007219">
    <property type="entry name" value="XnlR_reg_dom"/>
</dbReference>
<dbReference type="GeneID" id="19975784"/>
<dbReference type="PANTHER" id="PTHR47424">
    <property type="entry name" value="REGULATORY PROTEIN GAL4"/>
    <property type="match status" value="1"/>
</dbReference>
<reference evidence="6 7" key="1">
    <citation type="submission" date="2013-03" db="EMBL/GenBank/DDBJ databases">
        <title>The Genome Sequence of Phialophora europaea CBS 101466.</title>
        <authorList>
            <consortium name="The Broad Institute Genomics Platform"/>
            <person name="Cuomo C."/>
            <person name="de Hoog S."/>
            <person name="Gorbushina A."/>
            <person name="Walker B."/>
            <person name="Young S.K."/>
            <person name="Zeng Q."/>
            <person name="Gargeya S."/>
            <person name="Fitzgerald M."/>
            <person name="Haas B."/>
            <person name="Abouelleil A."/>
            <person name="Allen A.W."/>
            <person name="Alvarado L."/>
            <person name="Arachchi H.M."/>
            <person name="Berlin A.M."/>
            <person name="Chapman S.B."/>
            <person name="Gainer-Dewar J."/>
            <person name="Goldberg J."/>
            <person name="Griggs A."/>
            <person name="Gujja S."/>
            <person name="Hansen M."/>
            <person name="Howarth C."/>
            <person name="Imamovic A."/>
            <person name="Ireland A."/>
            <person name="Larimer J."/>
            <person name="McCowan C."/>
            <person name="Murphy C."/>
            <person name="Pearson M."/>
            <person name="Poon T.W."/>
            <person name="Priest M."/>
            <person name="Roberts A."/>
            <person name="Saif S."/>
            <person name="Shea T."/>
            <person name="Sisk P."/>
            <person name="Sykes S."/>
            <person name="Wortman J."/>
            <person name="Nusbaum C."/>
            <person name="Birren B."/>
        </authorList>
    </citation>
    <scope>NUCLEOTIDE SEQUENCE [LARGE SCALE GENOMIC DNA]</scope>
    <source>
        <strain evidence="6 7">CBS 101466</strain>
    </source>
</reference>
<dbReference type="eggNOG" id="ENOG502SJTR">
    <property type="taxonomic scope" value="Eukaryota"/>
</dbReference>
<evidence type="ECO:0000256" key="3">
    <source>
        <dbReference type="ARBA" id="ARBA00023242"/>
    </source>
</evidence>
<dbReference type="VEuPathDB" id="FungiDB:HMPREF1541_08445"/>
<keyword evidence="3" id="KW-0539">Nucleus</keyword>
<accession>W2RP08</accession>
<feature type="region of interest" description="Disordered" evidence="4">
    <location>
        <begin position="1"/>
        <end position="26"/>
    </location>
</feature>